<dbReference type="RefSeq" id="WP_183340081.1">
    <property type="nucleotide sequence ID" value="NZ_JACHZG010000001.1"/>
</dbReference>
<evidence type="ECO:0000256" key="1">
    <source>
        <dbReference type="SAM" id="MobiDB-lite"/>
    </source>
</evidence>
<dbReference type="SUPFAM" id="SSF51905">
    <property type="entry name" value="FAD/NAD(P)-binding domain"/>
    <property type="match status" value="1"/>
</dbReference>
<comment type="caution">
    <text evidence="3">The sequence shown here is derived from an EMBL/GenBank/DDBJ whole genome shotgun (WGS) entry which is preliminary data.</text>
</comment>
<name>A0A7W5P881_9ACTN</name>
<evidence type="ECO:0000259" key="2">
    <source>
        <dbReference type="Pfam" id="PF01593"/>
    </source>
</evidence>
<sequence length="448" mass="46165">MPTADGPLVAVVGGGLAGMAAAARLAKMGHAVVLHEASDVLGGRWAPYALPGDGGGGGGGGGGKILVDDAPGVLTFPAPWRDLSRKSGRPLEAELARSGLALVPAPAPTYRFADGSELVLPSDRGRQHEALLHAYGPGPAARWQHLLDSLGEVWQTLRPLGLEEPYDPSALTRDVVRRLRGRRSLADLADSLDEPHLRALVRSTAHRQGTTPERAPALTGVDLLVSRTFGRWQVAPDPAPARGRRPEAPGDVGRSSVLVELLAARLALRGVAVHLSSPVRGVETGPAGVTGVRTATGVEPAGAVVLAVDPWTAAGLLPPGAARGLRKALRGAGPVRLPVATHTVLDRTGPEEVDEHVELDGDGRPVVRTTRRLSGRTVRTTHDHHAGVPAPGWGLDTTGLRGWRRRPGTATAQPGVALAGAASPAGSSPSAVVQSGALAAYAVAGRRD</sequence>
<dbReference type="InterPro" id="IPR002937">
    <property type="entry name" value="Amino_oxidase"/>
</dbReference>
<evidence type="ECO:0000313" key="4">
    <source>
        <dbReference type="Proteomes" id="UP000565572"/>
    </source>
</evidence>
<gene>
    <name evidence="3" type="ORF">FHX39_003242</name>
</gene>
<keyword evidence="3" id="KW-0413">Isomerase</keyword>
<dbReference type="AlphaFoldDB" id="A0A7W5P881"/>
<dbReference type="PANTHER" id="PTHR43734">
    <property type="entry name" value="PHYTOENE DESATURASE"/>
    <property type="match status" value="1"/>
</dbReference>
<dbReference type="InterPro" id="IPR036188">
    <property type="entry name" value="FAD/NAD-bd_sf"/>
</dbReference>
<proteinExistence type="predicted"/>
<protein>
    <submittedName>
        <fullName evidence="3">UDP-galactopyranose mutase</fullName>
        <ecNumber evidence="3">5.4.99.9</ecNumber>
    </submittedName>
</protein>
<accession>A0A7W5P881</accession>
<dbReference type="PRINTS" id="PR00420">
    <property type="entry name" value="RNGMNOXGNASE"/>
</dbReference>
<dbReference type="GO" id="GO:0008767">
    <property type="term" value="F:UDP-galactopyranose mutase activity"/>
    <property type="evidence" value="ECO:0007669"/>
    <property type="project" value="UniProtKB-EC"/>
</dbReference>
<dbReference type="EMBL" id="JACHZG010000001">
    <property type="protein sequence ID" value="MBB3328298.1"/>
    <property type="molecule type" value="Genomic_DNA"/>
</dbReference>
<feature type="region of interest" description="Disordered" evidence="1">
    <location>
        <begin position="376"/>
        <end position="396"/>
    </location>
</feature>
<dbReference type="Gene3D" id="3.50.50.60">
    <property type="entry name" value="FAD/NAD(P)-binding domain"/>
    <property type="match status" value="2"/>
</dbReference>
<evidence type="ECO:0000313" key="3">
    <source>
        <dbReference type="EMBL" id="MBB3328298.1"/>
    </source>
</evidence>
<keyword evidence="4" id="KW-1185">Reference proteome</keyword>
<dbReference type="GO" id="GO:0016491">
    <property type="term" value="F:oxidoreductase activity"/>
    <property type="evidence" value="ECO:0007669"/>
    <property type="project" value="InterPro"/>
</dbReference>
<dbReference type="PANTHER" id="PTHR43734:SF1">
    <property type="entry name" value="PHYTOENE DESATURASE"/>
    <property type="match status" value="1"/>
</dbReference>
<reference evidence="3 4" key="1">
    <citation type="submission" date="2020-08" db="EMBL/GenBank/DDBJ databases">
        <title>Sequencing the genomes of 1000 actinobacteria strains.</title>
        <authorList>
            <person name="Klenk H.-P."/>
        </authorList>
    </citation>
    <scope>NUCLEOTIDE SEQUENCE [LARGE SCALE GENOMIC DNA]</scope>
    <source>
        <strain evidence="3 4">DSM 11053</strain>
    </source>
</reference>
<dbReference type="Proteomes" id="UP000565572">
    <property type="component" value="Unassembled WGS sequence"/>
</dbReference>
<dbReference type="EC" id="5.4.99.9" evidence="3"/>
<organism evidence="3 4">
    <name type="scientific">Microlunatus antarcticus</name>
    <dbReference type="NCBI Taxonomy" id="53388"/>
    <lineage>
        <taxon>Bacteria</taxon>
        <taxon>Bacillati</taxon>
        <taxon>Actinomycetota</taxon>
        <taxon>Actinomycetes</taxon>
        <taxon>Propionibacteriales</taxon>
        <taxon>Propionibacteriaceae</taxon>
        <taxon>Microlunatus</taxon>
    </lineage>
</organism>
<dbReference type="Pfam" id="PF01593">
    <property type="entry name" value="Amino_oxidase"/>
    <property type="match status" value="1"/>
</dbReference>
<feature type="domain" description="Amine oxidase" evidence="2">
    <location>
        <begin position="16"/>
        <end position="332"/>
    </location>
</feature>